<dbReference type="InterPro" id="IPR036779">
    <property type="entry name" value="LysM_dom_sf"/>
</dbReference>
<evidence type="ECO:0000259" key="2">
    <source>
        <dbReference type="PROSITE" id="PS51782"/>
    </source>
</evidence>
<dbReference type="PROSITE" id="PS51782">
    <property type="entry name" value="LYSM"/>
    <property type="match status" value="1"/>
</dbReference>
<gene>
    <name evidence="3" type="ORF">WMO75_03530</name>
</gene>
<sequence>MIEVIYKDEKQEVNDGETGWNLPKNIRQIGLAGENYRIYIEDYVYTFLHRAAQAKCQQEEDSGILAVFLGENRWQSGTGYTFIRGALLVDAGEITEEHIEITQNMWQKIHEEQEKYFEGQEIVGWFLARQSLPMVVSELIGKVHRNQFGGEKILMLMDTAEQEEAFFRYENNFLVRQSGYYIYYEKNTQMQNYMLEKNPEIQEESQETVQDDAVRAFRSLIQKKKKEEPEETEEKTSVFSYAATACIVLALAVVGVRFYRNYQVGQNIEGETRTASADIMQETEITQIPAASVQQVTPTSWAELTESPKITPTAEPTLIPTVTISAEEAQIYKEESDTRKAQRRIQQKKQNEEESTGQDNSGQASSDQDSETTSAMQTRGSYTIRPGDTLYQISIENYGTMDKVADICRANGISENEIIYPGQIIVLP</sequence>
<keyword evidence="4" id="KW-1185">Reference proteome</keyword>
<evidence type="ECO:0000256" key="1">
    <source>
        <dbReference type="SAM" id="MobiDB-lite"/>
    </source>
</evidence>
<reference evidence="3 4" key="1">
    <citation type="submission" date="2024-03" db="EMBL/GenBank/DDBJ databases">
        <title>Human intestinal bacterial collection.</title>
        <authorList>
            <person name="Pauvert C."/>
            <person name="Hitch T.C.A."/>
            <person name="Clavel T."/>
        </authorList>
    </citation>
    <scope>NUCLEOTIDE SEQUENCE [LARGE SCALE GENOMIC DNA]</scope>
    <source>
        <strain evidence="3 4">CLA-AA-H95</strain>
    </source>
</reference>
<comment type="caution">
    <text evidence="3">The sequence shown here is derived from an EMBL/GenBank/DDBJ whole genome shotgun (WGS) entry which is preliminary data.</text>
</comment>
<feature type="compositionally biased region" description="Basic and acidic residues" evidence="1">
    <location>
        <begin position="331"/>
        <end position="340"/>
    </location>
</feature>
<accession>A0ABV1AGZ6</accession>
<dbReference type="CDD" id="cd00118">
    <property type="entry name" value="LysM"/>
    <property type="match status" value="1"/>
</dbReference>
<feature type="domain" description="LysM" evidence="2">
    <location>
        <begin position="380"/>
        <end position="427"/>
    </location>
</feature>
<organism evidence="3 4">
    <name type="scientific">Blautia intestinihominis</name>
    <dbReference type="NCBI Taxonomy" id="3133152"/>
    <lineage>
        <taxon>Bacteria</taxon>
        <taxon>Bacillati</taxon>
        <taxon>Bacillota</taxon>
        <taxon>Clostridia</taxon>
        <taxon>Lachnospirales</taxon>
        <taxon>Lachnospiraceae</taxon>
        <taxon>Blautia</taxon>
    </lineage>
</organism>
<name>A0ABV1AGZ6_9FIRM</name>
<dbReference type="Proteomes" id="UP001446032">
    <property type="component" value="Unassembled WGS sequence"/>
</dbReference>
<dbReference type="EMBL" id="JBBMEI010000006">
    <property type="protein sequence ID" value="MEQ2357424.1"/>
    <property type="molecule type" value="Genomic_DNA"/>
</dbReference>
<evidence type="ECO:0000313" key="4">
    <source>
        <dbReference type="Proteomes" id="UP001446032"/>
    </source>
</evidence>
<protein>
    <submittedName>
        <fullName evidence="3">LysM peptidoglycan-binding domain-containing protein</fullName>
    </submittedName>
</protein>
<dbReference type="Pfam" id="PF01476">
    <property type="entry name" value="LysM"/>
    <property type="match status" value="1"/>
</dbReference>
<proteinExistence type="predicted"/>
<feature type="region of interest" description="Disordered" evidence="1">
    <location>
        <begin position="331"/>
        <end position="383"/>
    </location>
</feature>
<evidence type="ECO:0000313" key="3">
    <source>
        <dbReference type="EMBL" id="MEQ2357424.1"/>
    </source>
</evidence>
<dbReference type="SMART" id="SM00257">
    <property type="entry name" value="LysM"/>
    <property type="match status" value="1"/>
</dbReference>
<feature type="compositionally biased region" description="Polar residues" evidence="1">
    <location>
        <begin position="357"/>
        <end position="381"/>
    </location>
</feature>
<dbReference type="InterPro" id="IPR018392">
    <property type="entry name" value="LysM"/>
</dbReference>
<dbReference type="Gene3D" id="3.10.350.10">
    <property type="entry name" value="LysM domain"/>
    <property type="match status" value="1"/>
</dbReference>
<dbReference type="SUPFAM" id="SSF54106">
    <property type="entry name" value="LysM domain"/>
    <property type="match status" value="1"/>
</dbReference>
<dbReference type="RefSeq" id="WP_349077639.1">
    <property type="nucleotide sequence ID" value="NZ_JBBMEI010000006.1"/>
</dbReference>
<feature type="region of interest" description="Disordered" evidence="1">
    <location>
        <begin position="302"/>
        <end position="321"/>
    </location>
</feature>